<dbReference type="OrthoDB" id="1269099at2759"/>
<feature type="compositionally biased region" description="Basic residues" evidence="1">
    <location>
        <begin position="93"/>
        <end position="103"/>
    </location>
</feature>
<keyword evidence="2" id="KW-0812">Transmembrane</keyword>
<dbReference type="PANTHER" id="PTHR34196:SF4">
    <property type="entry name" value="OS06G0208200 PROTEIN"/>
    <property type="match status" value="1"/>
</dbReference>
<accession>A0A7J0FNQ8</accession>
<evidence type="ECO:0000256" key="2">
    <source>
        <dbReference type="SAM" id="Phobius"/>
    </source>
</evidence>
<feature type="transmembrane region" description="Helical" evidence="2">
    <location>
        <begin position="43"/>
        <end position="63"/>
    </location>
</feature>
<comment type="caution">
    <text evidence="3">The sequence shown here is derived from an EMBL/GenBank/DDBJ whole genome shotgun (WGS) entry which is preliminary data.</text>
</comment>
<keyword evidence="2" id="KW-1133">Transmembrane helix</keyword>
<reference evidence="3 4" key="1">
    <citation type="submission" date="2019-07" db="EMBL/GenBank/DDBJ databases">
        <title>De Novo Assembly of kiwifruit Actinidia rufa.</title>
        <authorList>
            <person name="Sugita-Konishi S."/>
            <person name="Sato K."/>
            <person name="Mori E."/>
            <person name="Abe Y."/>
            <person name="Kisaki G."/>
            <person name="Hamano K."/>
            <person name="Suezawa K."/>
            <person name="Otani M."/>
            <person name="Fukuda T."/>
            <person name="Manabe T."/>
            <person name="Gomi K."/>
            <person name="Tabuchi M."/>
            <person name="Akimitsu K."/>
            <person name="Kataoka I."/>
        </authorList>
    </citation>
    <scope>NUCLEOTIDE SEQUENCE [LARGE SCALE GENOMIC DNA]</scope>
    <source>
        <strain evidence="4">cv. Fuchu</strain>
    </source>
</reference>
<feature type="region of interest" description="Disordered" evidence="1">
    <location>
        <begin position="92"/>
        <end position="114"/>
    </location>
</feature>
<evidence type="ECO:0000313" key="4">
    <source>
        <dbReference type="Proteomes" id="UP000585474"/>
    </source>
</evidence>
<gene>
    <name evidence="3" type="ORF">Acr_13g0017440</name>
</gene>
<dbReference type="EMBL" id="BJWL01000013">
    <property type="protein sequence ID" value="GFZ00345.1"/>
    <property type="molecule type" value="Genomic_DNA"/>
</dbReference>
<evidence type="ECO:0000313" key="3">
    <source>
        <dbReference type="EMBL" id="GFZ00345.1"/>
    </source>
</evidence>
<name>A0A7J0FNQ8_9ERIC</name>
<dbReference type="PANTHER" id="PTHR34196">
    <property type="entry name" value="OS02G0697700 PROTEIN"/>
    <property type="match status" value="1"/>
</dbReference>
<organism evidence="3 4">
    <name type="scientific">Actinidia rufa</name>
    <dbReference type="NCBI Taxonomy" id="165716"/>
    <lineage>
        <taxon>Eukaryota</taxon>
        <taxon>Viridiplantae</taxon>
        <taxon>Streptophyta</taxon>
        <taxon>Embryophyta</taxon>
        <taxon>Tracheophyta</taxon>
        <taxon>Spermatophyta</taxon>
        <taxon>Magnoliopsida</taxon>
        <taxon>eudicotyledons</taxon>
        <taxon>Gunneridae</taxon>
        <taxon>Pentapetalae</taxon>
        <taxon>asterids</taxon>
        <taxon>Ericales</taxon>
        <taxon>Actinidiaceae</taxon>
        <taxon>Actinidia</taxon>
    </lineage>
</organism>
<evidence type="ECO:0000256" key="1">
    <source>
        <dbReference type="SAM" id="MobiDB-lite"/>
    </source>
</evidence>
<dbReference type="Proteomes" id="UP000585474">
    <property type="component" value="Unassembled WGS sequence"/>
</dbReference>
<protein>
    <submittedName>
        <fullName evidence="3">Uncharacterized protein</fullName>
    </submittedName>
</protein>
<keyword evidence="2" id="KW-0472">Membrane</keyword>
<sequence length="140" mass="16056">MDVGVEYNAEFWPIEHPVEPPDEDQPVKCPMPDSSIIKDSSRFYLAAIFEVAVLLALLVVLFYPCPRKRADISATMTKEEMVVVTAERPPARTLRKRHHTRTHHGGDNTTPLLRMPPLYPLPTHSITIFQMLQQFNKFES</sequence>
<proteinExistence type="predicted"/>
<dbReference type="AlphaFoldDB" id="A0A7J0FNQ8"/>
<keyword evidence="4" id="KW-1185">Reference proteome</keyword>